<gene>
    <name evidence="3" type="ORF">BK746_08035</name>
</gene>
<dbReference type="RefSeq" id="WP_087965663.1">
    <property type="nucleotide sequence ID" value="NZ_NFDN01000041.1"/>
</dbReference>
<protein>
    <recommendedName>
        <fullName evidence="5">ATPase AAA-type core domain-containing protein</fullName>
    </recommendedName>
</protein>
<evidence type="ECO:0000313" key="4">
    <source>
        <dbReference type="Proteomes" id="UP000195129"/>
    </source>
</evidence>
<dbReference type="InterPro" id="IPR034139">
    <property type="entry name" value="TOPRIM_OLD"/>
</dbReference>
<dbReference type="PANTHER" id="PTHR43581:SF2">
    <property type="entry name" value="EXCINUCLEASE ATPASE SUBUNIT"/>
    <property type="match status" value="1"/>
</dbReference>
<dbReference type="InterPro" id="IPR027417">
    <property type="entry name" value="P-loop_NTPase"/>
</dbReference>
<dbReference type="InterPro" id="IPR041685">
    <property type="entry name" value="AAA_GajA/Old/RecF-like"/>
</dbReference>
<dbReference type="Pfam" id="PF13175">
    <property type="entry name" value="AAA_15"/>
    <property type="match status" value="1"/>
</dbReference>
<dbReference type="AlphaFoldDB" id="A0A9X6FAM7"/>
<feature type="domain" description="Endonuclease GajA/Old nuclease/RecF-like AAA" evidence="1">
    <location>
        <begin position="1"/>
        <end position="353"/>
    </location>
</feature>
<dbReference type="SUPFAM" id="SSF52540">
    <property type="entry name" value="P-loop containing nucleoside triphosphate hydrolases"/>
    <property type="match status" value="1"/>
</dbReference>
<evidence type="ECO:0000259" key="1">
    <source>
        <dbReference type="Pfam" id="PF13175"/>
    </source>
</evidence>
<dbReference type="InterPro" id="IPR051396">
    <property type="entry name" value="Bact_Antivir_Def_Nuclease"/>
</dbReference>
<accession>A0A9X6FAM7</accession>
<dbReference type="Gene3D" id="3.40.50.300">
    <property type="entry name" value="P-loop containing nucleotide triphosphate hydrolases"/>
    <property type="match status" value="1"/>
</dbReference>
<name>A0A9X6FAM7_BACTU</name>
<proteinExistence type="predicted"/>
<reference evidence="3 4" key="1">
    <citation type="submission" date="2016-10" db="EMBL/GenBank/DDBJ databases">
        <title>Comparative genomics of Bacillus thuringiensis reveals a path to pathogens against multiple invertebrate hosts.</title>
        <authorList>
            <person name="Zheng J."/>
            <person name="Gao Q."/>
            <person name="Liu H."/>
            <person name="Peng D."/>
            <person name="Ruan L."/>
            <person name="Sun M."/>
        </authorList>
    </citation>
    <scope>NUCLEOTIDE SEQUENCE [LARGE SCALE GENOMIC DNA]</scope>
    <source>
        <strain evidence="3">BGSC 4CA1</strain>
    </source>
</reference>
<evidence type="ECO:0000313" key="3">
    <source>
        <dbReference type="EMBL" id="OTY60352.1"/>
    </source>
</evidence>
<comment type="caution">
    <text evidence="3">The sequence shown here is derived from an EMBL/GenBank/DDBJ whole genome shotgun (WGS) entry which is preliminary data.</text>
</comment>
<feature type="domain" description="OLD protein-like TOPRIM" evidence="2">
    <location>
        <begin position="400"/>
        <end position="463"/>
    </location>
</feature>
<dbReference type="PANTHER" id="PTHR43581">
    <property type="entry name" value="ATP/GTP PHOSPHATASE"/>
    <property type="match status" value="1"/>
</dbReference>
<dbReference type="Proteomes" id="UP000195129">
    <property type="component" value="Unassembled WGS sequence"/>
</dbReference>
<organism evidence="3 4">
    <name type="scientific">Bacillus thuringiensis serovar yosoo</name>
    <dbReference type="NCBI Taxonomy" id="180848"/>
    <lineage>
        <taxon>Bacteria</taxon>
        <taxon>Bacillati</taxon>
        <taxon>Bacillota</taxon>
        <taxon>Bacilli</taxon>
        <taxon>Bacillales</taxon>
        <taxon>Bacillaceae</taxon>
        <taxon>Bacillus</taxon>
        <taxon>Bacillus cereus group</taxon>
    </lineage>
</organism>
<sequence>MYINSIEISNFRSIGSNPPLKLDISDITVLSGINDTGKTSALLASFIGLNHVTTKNKDLDPSRLLDGSTHRKGYEFEKTKPHIKVSFKCTEEDTKKILEHLDQDERLKNRLEKLKEREFNITEDKVKEFIPNSSITLNIPLSGGLFFSYDDYVDFERWNSYVENFFESVELTDFSDFLYYVINTIGQLEASVRRLNCLYVPGVTRSNEQILANEDDRKSQLVKFFREICSEKGRTTGKYSAFKKHFEILLPELEDFAVNSSGDDETSDDIFFTWKINETEKYQPLSRSGDGIYNTIFLVAKVLNEFSTMNIVFIDEPEIGLHPMLQQRFIKLLRKLSREFPIKWVLATHSPFILQSLKEEEKLYLIKHDGNQTNCQHIDIANKEVVFSTLGAYLPLALSATGVIFVEGQTEVTILTILLDKVGLNIERERILIIPLGGENLFQIDAKDLKKLHEKSMVIIDSDLPKPEDEGGNIKQVKSDYKNECIENNVEFLMIKDYRTLENMYPKEILADVLGKEVETLDYGNFDEVPGIRNKIKVGEEVANKMSKEEAERFPLIKEIQKWWNEK</sequence>
<evidence type="ECO:0000259" key="2">
    <source>
        <dbReference type="Pfam" id="PF20469"/>
    </source>
</evidence>
<dbReference type="Pfam" id="PF20469">
    <property type="entry name" value="OLD-like_TOPRIM"/>
    <property type="match status" value="1"/>
</dbReference>
<dbReference type="EMBL" id="NFDN01000041">
    <property type="protein sequence ID" value="OTY60352.1"/>
    <property type="molecule type" value="Genomic_DNA"/>
</dbReference>
<evidence type="ECO:0008006" key="5">
    <source>
        <dbReference type="Google" id="ProtNLM"/>
    </source>
</evidence>